<keyword evidence="1" id="KW-1133">Transmembrane helix</keyword>
<dbReference type="AlphaFoldDB" id="A0A8J7MD68"/>
<dbReference type="Proteomes" id="UP000624703">
    <property type="component" value="Unassembled WGS sequence"/>
</dbReference>
<evidence type="ECO:0000313" key="2">
    <source>
        <dbReference type="EMBL" id="MBK1791016.1"/>
    </source>
</evidence>
<feature type="transmembrane region" description="Helical" evidence="1">
    <location>
        <begin position="40"/>
        <end position="60"/>
    </location>
</feature>
<evidence type="ECO:0000256" key="1">
    <source>
        <dbReference type="SAM" id="Phobius"/>
    </source>
</evidence>
<organism evidence="2 3">
    <name type="scientific">Persicirhabdus sediminis</name>
    <dbReference type="NCBI Taxonomy" id="454144"/>
    <lineage>
        <taxon>Bacteria</taxon>
        <taxon>Pseudomonadati</taxon>
        <taxon>Verrucomicrobiota</taxon>
        <taxon>Verrucomicrobiia</taxon>
        <taxon>Verrucomicrobiales</taxon>
        <taxon>Verrucomicrobiaceae</taxon>
        <taxon>Persicirhabdus</taxon>
    </lineage>
</organism>
<protein>
    <recommendedName>
        <fullName evidence="4">Phospholipase_D-nuclease N-terminal</fullName>
    </recommendedName>
</protein>
<name>A0A8J7MD68_9BACT</name>
<comment type="caution">
    <text evidence="2">The sequence shown here is derived from an EMBL/GenBank/DDBJ whole genome shotgun (WGS) entry which is preliminary data.</text>
</comment>
<feature type="transmembrane region" description="Helical" evidence="1">
    <location>
        <begin position="7"/>
        <end position="28"/>
    </location>
</feature>
<proteinExistence type="predicted"/>
<accession>A0A8J7MD68</accession>
<evidence type="ECO:0000313" key="3">
    <source>
        <dbReference type="Proteomes" id="UP000624703"/>
    </source>
</evidence>
<keyword evidence="3" id="KW-1185">Reference proteome</keyword>
<keyword evidence="1" id="KW-0472">Membrane</keyword>
<sequence length="80" mass="9226">MSEFTEILQAFLLVTLYLAAPLILISWTAKDAVLRGKSPFWVGLIVLLTFPVGLILWLIFRPKHPDPPRSDFDLEDFRQQ</sequence>
<keyword evidence="1" id="KW-0812">Transmembrane</keyword>
<evidence type="ECO:0008006" key="4">
    <source>
        <dbReference type="Google" id="ProtNLM"/>
    </source>
</evidence>
<dbReference type="RefSeq" id="WP_200311035.1">
    <property type="nucleotide sequence ID" value="NZ_JAENIM010000039.1"/>
</dbReference>
<dbReference type="EMBL" id="JAENIM010000039">
    <property type="protein sequence ID" value="MBK1791016.1"/>
    <property type="molecule type" value="Genomic_DNA"/>
</dbReference>
<gene>
    <name evidence="2" type="ORF">JIN82_07605</name>
</gene>
<reference evidence="2" key="1">
    <citation type="submission" date="2021-01" db="EMBL/GenBank/DDBJ databases">
        <title>Modified the classification status of verrucomicrobia.</title>
        <authorList>
            <person name="Feng X."/>
        </authorList>
    </citation>
    <scope>NUCLEOTIDE SEQUENCE</scope>
    <source>
        <strain evidence="2">_KCTC 22039</strain>
    </source>
</reference>